<name>A0ABU0ALM7_9BACI</name>
<reference evidence="1 2" key="1">
    <citation type="submission" date="2023-07" db="EMBL/GenBank/DDBJ databases">
        <title>Genomic Encyclopedia of Type Strains, Phase IV (KMG-IV): sequencing the most valuable type-strain genomes for metagenomic binning, comparative biology and taxonomic classification.</title>
        <authorList>
            <person name="Goeker M."/>
        </authorList>
    </citation>
    <scope>NUCLEOTIDE SEQUENCE [LARGE SCALE GENOMIC DNA]</scope>
    <source>
        <strain evidence="1 2">DSM 23494</strain>
    </source>
</reference>
<accession>A0ABU0ALM7</accession>
<proteinExistence type="predicted"/>
<evidence type="ECO:0008006" key="3">
    <source>
        <dbReference type="Google" id="ProtNLM"/>
    </source>
</evidence>
<dbReference type="Proteomes" id="UP001238088">
    <property type="component" value="Unassembled WGS sequence"/>
</dbReference>
<evidence type="ECO:0000313" key="1">
    <source>
        <dbReference type="EMBL" id="MDQ0271672.1"/>
    </source>
</evidence>
<comment type="caution">
    <text evidence="1">The sequence shown here is derived from an EMBL/GenBank/DDBJ whole genome shotgun (WGS) entry which is preliminary data.</text>
</comment>
<protein>
    <recommendedName>
        <fullName evidence="3">DNA-binding protein</fullName>
    </recommendedName>
</protein>
<dbReference type="RefSeq" id="WP_307476995.1">
    <property type="nucleotide sequence ID" value="NZ_JAUSUB010000016.1"/>
</dbReference>
<gene>
    <name evidence="1" type="ORF">J2S17_003560</name>
</gene>
<organism evidence="1 2">
    <name type="scientific">Cytobacillus purgationiresistens</name>
    <dbReference type="NCBI Taxonomy" id="863449"/>
    <lineage>
        <taxon>Bacteria</taxon>
        <taxon>Bacillati</taxon>
        <taxon>Bacillota</taxon>
        <taxon>Bacilli</taxon>
        <taxon>Bacillales</taxon>
        <taxon>Bacillaceae</taxon>
        <taxon>Cytobacillus</taxon>
    </lineage>
</organism>
<dbReference type="EMBL" id="JAUSUB010000016">
    <property type="protein sequence ID" value="MDQ0271672.1"/>
    <property type="molecule type" value="Genomic_DNA"/>
</dbReference>
<keyword evidence="2" id="KW-1185">Reference proteome</keyword>
<sequence>MKETSIYYFNLNRSVITELLAKYPNAPKIILNGQTYYPSSQFQEWLTKIDFRDE</sequence>
<evidence type="ECO:0000313" key="2">
    <source>
        <dbReference type="Proteomes" id="UP001238088"/>
    </source>
</evidence>